<evidence type="ECO:0000256" key="7">
    <source>
        <dbReference type="ARBA" id="ARBA00022989"/>
    </source>
</evidence>
<dbReference type="PROSITE" id="PS50928">
    <property type="entry name" value="ABC_TM1"/>
    <property type="match status" value="1"/>
</dbReference>
<comment type="subcellular location">
    <subcellularLocation>
        <location evidence="1 9">Cell membrane</location>
        <topology evidence="1 9">Multi-pass membrane protein</topology>
    </subcellularLocation>
</comment>
<dbReference type="Proteomes" id="UP000321567">
    <property type="component" value="Unassembled WGS sequence"/>
</dbReference>
<dbReference type="SUPFAM" id="SSF161098">
    <property type="entry name" value="MetI-like"/>
    <property type="match status" value="1"/>
</dbReference>
<dbReference type="InterPro" id="IPR000515">
    <property type="entry name" value="MetI-like"/>
</dbReference>
<dbReference type="PANTHER" id="PTHR43386">
    <property type="entry name" value="OLIGOPEPTIDE TRANSPORT SYSTEM PERMEASE PROTEIN APPC"/>
    <property type="match status" value="1"/>
</dbReference>
<evidence type="ECO:0000256" key="8">
    <source>
        <dbReference type="ARBA" id="ARBA00023136"/>
    </source>
</evidence>
<keyword evidence="4 9" id="KW-0812">Transmembrane</keyword>
<keyword evidence="7 9" id="KW-1133">Transmembrane helix</keyword>
<reference evidence="11 12" key="1">
    <citation type="submission" date="2019-07" db="EMBL/GenBank/DDBJ databases">
        <title>Whole genome shotgun sequence of Rhodospirillum oryzae NBRC 107573.</title>
        <authorList>
            <person name="Hosoyama A."/>
            <person name="Uohara A."/>
            <person name="Ohji S."/>
            <person name="Ichikawa N."/>
        </authorList>
    </citation>
    <scope>NUCLEOTIDE SEQUENCE [LARGE SCALE GENOMIC DNA]</scope>
    <source>
        <strain evidence="11 12">NBRC 107573</strain>
    </source>
</reference>
<dbReference type="InterPro" id="IPR050366">
    <property type="entry name" value="BP-dependent_transpt_permease"/>
</dbReference>
<feature type="transmembrane region" description="Helical" evidence="9">
    <location>
        <begin position="106"/>
        <end position="125"/>
    </location>
</feature>
<keyword evidence="2 9" id="KW-0813">Transport</keyword>
<evidence type="ECO:0000313" key="11">
    <source>
        <dbReference type="EMBL" id="GEO82688.1"/>
    </source>
</evidence>
<keyword evidence="12" id="KW-1185">Reference proteome</keyword>
<keyword evidence="8 9" id="KW-0472">Membrane</keyword>
<keyword evidence="3" id="KW-1003">Cell membrane</keyword>
<dbReference type="GO" id="GO:0005886">
    <property type="term" value="C:plasma membrane"/>
    <property type="evidence" value="ECO:0007669"/>
    <property type="project" value="UniProtKB-SubCell"/>
</dbReference>
<evidence type="ECO:0000313" key="12">
    <source>
        <dbReference type="Proteomes" id="UP000321567"/>
    </source>
</evidence>
<evidence type="ECO:0000256" key="2">
    <source>
        <dbReference type="ARBA" id="ARBA00022448"/>
    </source>
</evidence>
<keyword evidence="5" id="KW-0571">Peptide transport</keyword>
<accession>A0A512HB68</accession>
<feature type="transmembrane region" description="Helical" evidence="9">
    <location>
        <begin position="72"/>
        <end position="94"/>
    </location>
</feature>
<evidence type="ECO:0000256" key="4">
    <source>
        <dbReference type="ARBA" id="ARBA00022692"/>
    </source>
</evidence>
<evidence type="ECO:0000259" key="10">
    <source>
        <dbReference type="PROSITE" id="PS50928"/>
    </source>
</evidence>
<evidence type="ECO:0000256" key="6">
    <source>
        <dbReference type="ARBA" id="ARBA00022927"/>
    </source>
</evidence>
<feature type="transmembrane region" description="Helical" evidence="9">
    <location>
        <begin position="131"/>
        <end position="152"/>
    </location>
</feature>
<protein>
    <submittedName>
        <fullName evidence="11">ABC transporter permease</fullName>
    </submittedName>
</protein>
<dbReference type="CDD" id="cd06261">
    <property type="entry name" value="TM_PBP2"/>
    <property type="match status" value="1"/>
</dbReference>
<comment type="similarity">
    <text evidence="9">Belongs to the binding-protein-dependent transport system permease family.</text>
</comment>
<proteinExistence type="inferred from homology"/>
<dbReference type="AlphaFoldDB" id="A0A512HB68"/>
<dbReference type="GO" id="GO:0015833">
    <property type="term" value="P:peptide transport"/>
    <property type="evidence" value="ECO:0007669"/>
    <property type="project" value="UniProtKB-KW"/>
</dbReference>
<dbReference type="RefSeq" id="WP_147164716.1">
    <property type="nucleotide sequence ID" value="NZ_BJZO01000098.1"/>
</dbReference>
<dbReference type="OrthoDB" id="9766870at2"/>
<dbReference type="GO" id="GO:0015031">
    <property type="term" value="P:protein transport"/>
    <property type="evidence" value="ECO:0007669"/>
    <property type="project" value="UniProtKB-KW"/>
</dbReference>
<evidence type="ECO:0000256" key="3">
    <source>
        <dbReference type="ARBA" id="ARBA00022475"/>
    </source>
</evidence>
<name>A0A512HB68_9PROT</name>
<dbReference type="EMBL" id="BJZO01000098">
    <property type="protein sequence ID" value="GEO82688.1"/>
    <property type="molecule type" value="Genomic_DNA"/>
</dbReference>
<sequence length="274" mass="28544">MTGRRAYGLLGGGAGLAGVGLIGAGLAFPLAEPAMSGPPLRPPSADFWLGTNALGQDLLTCVLVAAPGTMSLGLAAGVATVGVALLVAFAAVVLPPGIGRLILRGVDTLMALPALVPAMLVASLLRPGPGVLLLLLVAFAWPFQVRALAALMRRERSRESYRLARGFGAGAGYLLRRHLVPRMLPVLVALTIQDVRRAVMHAAGLAFLGLADPTVPNWGAMLAQALPLLHDPSALWLILAPAGALSLFIFSLFQIGLRLERWSHHALGGRLDPR</sequence>
<organism evidence="11 12">
    <name type="scientific">Pararhodospirillum oryzae</name>
    <dbReference type="NCBI Taxonomy" id="478448"/>
    <lineage>
        <taxon>Bacteria</taxon>
        <taxon>Pseudomonadati</taxon>
        <taxon>Pseudomonadota</taxon>
        <taxon>Alphaproteobacteria</taxon>
        <taxon>Rhodospirillales</taxon>
        <taxon>Rhodospirillaceae</taxon>
        <taxon>Pararhodospirillum</taxon>
    </lineage>
</organism>
<dbReference type="Gene3D" id="1.10.3720.10">
    <property type="entry name" value="MetI-like"/>
    <property type="match status" value="1"/>
</dbReference>
<gene>
    <name evidence="11" type="ORF">ROR02_28190</name>
</gene>
<feature type="domain" description="ABC transmembrane type-1" evidence="10">
    <location>
        <begin position="66"/>
        <end position="256"/>
    </location>
</feature>
<feature type="transmembrane region" description="Helical" evidence="9">
    <location>
        <begin position="235"/>
        <end position="257"/>
    </location>
</feature>
<evidence type="ECO:0000256" key="5">
    <source>
        <dbReference type="ARBA" id="ARBA00022856"/>
    </source>
</evidence>
<evidence type="ECO:0000256" key="1">
    <source>
        <dbReference type="ARBA" id="ARBA00004651"/>
    </source>
</evidence>
<feature type="transmembrane region" description="Helical" evidence="9">
    <location>
        <begin position="7"/>
        <end position="31"/>
    </location>
</feature>
<dbReference type="Pfam" id="PF00528">
    <property type="entry name" value="BPD_transp_1"/>
    <property type="match status" value="1"/>
</dbReference>
<dbReference type="GO" id="GO:0055085">
    <property type="term" value="P:transmembrane transport"/>
    <property type="evidence" value="ECO:0007669"/>
    <property type="project" value="InterPro"/>
</dbReference>
<evidence type="ECO:0000256" key="9">
    <source>
        <dbReference type="RuleBase" id="RU363032"/>
    </source>
</evidence>
<feature type="transmembrane region" description="Helical" evidence="9">
    <location>
        <begin position="198"/>
        <end position="215"/>
    </location>
</feature>
<dbReference type="PANTHER" id="PTHR43386:SF1">
    <property type="entry name" value="D,D-DIPEPTIDE TRANSPORT SYSTEM PERMEASE PROTEIN DDPC-RELATED"/>
    <property type="match status" value="1"/>
</dbReference>
<dbReference type="InterPro" id="IPR035906">
    <property type="entry name" value="MetI-like_sf"/>
</dbReference>
<comment type="caution">
    <text evidence="11">The sequence shown here is derived from an EMBL/GenBank/DDBJ whole genome shotgun (WGS) entry which is preliminary data.</text>
</comment>
<keyword evidence="6" id="KW-0653">Protein transport</keyword>